<feature type="compositionally biased region" description="Basic and acidic residues" evidence="1">
    <location>
        <begin position="542"/>
        <end position="552"/>
    </location>
</feature>
<dbReference type="EnsemblMetazoa" id="GMOY001746-RA">
    <property type="protein sequence ID" value="GMOY001746-PA"/>
    <property type="gene ID" value="GMOY001746"/>
</dbReference>
<dbReference type="EMBL" id="CCAG010014430">
    <property type="status" value="NOT_ANNOTATED_CDS"/>
    <property type="molecule type" value="Genomic_DNA"/>
</dbReference>
<name>A0A1B0FDS0_GLOMM</name>
<dbReference type="STRING" id="37546.A0A1B0FDS0"/>
<feature type="region of interest" description="Disordered" evidence="1">
    <location>
        <begin position="537"/>
        <end position="670"/>
    </location>
</feature>
<feature type="compositionally biased region" description="Basic and acidic residues" evidence="1">
    <location>
        <begin position="574"/>
        <end position="600"/>
    </location>
</feature>
<feature type="compositionally biased region" description="Basic and acidic residues" evidence="1">
    <location>
        <begin position="638"/>
        <end position="648"/>
    </location>
</feature>
<feature type="compositionally biased region" description="Basic and acidic residues" evidence="1">
    <location>
        <begin position="809"/>
        <end position="821"/>
    </location>
</feature>
<accession>A0A1B0FDS0</accession>
<feature type="region of interest" description="Disordered" evidence="1">
    <location>
        <begin position="481"/>
        <end position="505"/>
    </location>
</feature>
<evidence type="ECO:0000256" key="1">
    <source>
        <dbReference type="SAM" id="MobiDB-lite"/>
    </source>
</evidence>
<keyword evidence="3" id="KW-1185">Reference proteome</keyword>
<feature type="compositionally biased region" description="Basic and acidic residues" evidence="1">
    <location>
        <begin position="606"/>
        <end position="616"/>
    </location>
</feature>
<feature type="region of interest" description="Disordered" evidence="1">
    <location>
        <begin position="787"/>
        <end position="821"/>
    </location>
</feature>
<evidence type="ECO:0000313" key="3">
    <source>
        <dbReference type="Proteomes" id="UP000092444"/>
    </source>
</evidence>
<reference evidence="2" key="1">
    <citation type="submission" date="2020-05" db="UniProtKB">
        <authorList>
            <consortium name="EnsemblMetazoa"/>
        </authorList>
    </citation>
    <scope>IDENTIFICATION</scope>
    <source>
        <strain evidence="2">Yale</strain>
    </source>
</reference>
<feature type="compositionally biased region" description="Basic and acidic residues" evidence="1">
    <location>
        <begin position="372"/>
        <end position="390"/>
    </location>
</feature>
<dbReference type="VEuPathDB" id="VectorBase:GMOY001746"/>
<dbReference type="Proteomes" id="UP000092444">
    <property type="component" value="Unassembled WGS sequence"/>
</dbReference>
<sequence>MENSSSLNAGNKPDGSGRKMIRYNSKGRRRSSSVVRANEMRWYENEIRAKILEIQQKKAQRCAYSVCPTSTNKAKQKLCEENEILSKAPAHCPLYRKEADQSIDEKKKDSFNICRKRKHDQQHGGAHPKQQKRTRERDVNYYRSRSKSCDLSGAEALSQCYQPEDRQITCSSSCSLQFYDYSQPQYDRGESESENGVLCYSRGRAKQPQKSYENVMVCKLNDITDRVQHHAENISNINLPNQLDRNNHIVEVTNLNDNTDVLKGQKANISNPSLFNREDNVKFASKEIDDIVQHHGEKIPSMRHDDNNDTVKVNNLNNITDVVERHKAKISNLSPPNQRDDIKPILKPSDLNNIENVAQVREKIISNVKLPNRHDNHNNHIDERSEEVTSRKQKGSSVSNIELESFEKFETKNMNKKKLSQSAYQITPPNRNARSVAKVENNIKRSGDSIRSINNTKRVRESIRDSTLKLKPKWKRLEESPKIIDGKRFQPEPKGSDLKPKSSDLPYTVKRTDLTLKPSDLPHTFVRNELKSKASNLSQTLKRNEVRPKASDLPHTFKRNELTIKPSDLPHTSRRAELKPKPSDLPHTSIKTELKPKPSDLPHTSKKTELKPKPSDLPHTSKKTVLKLKPSDLPHTSKKAELKAKPSDLPHSPSKGNGLTQKPSDLPHTPMQAMCKREMSDLMSDTTKTAGLLPTCFDLPHSSKETDLQKRFRDQLEGKVIGSAAMERNDDDMHRALCCPFNPPNFFAPSQPKLVITAVYIKEQPLRYPGPWRAECPRSYSDDSILSKEDRSEKLSPPPPPPSAATCASEHEELNAAEEERRPLKKFSFKTLVSTSIKLKALQEKLQRRCLNEESFSKR</sequence>
<feature type="compositionally biased region" description="Basic and acidic residues" evidence="1">
    <location>
        <begin position="481"/>
        <end position="502"/>
    </location>
</feature>
<evidence type="ECO:0000313" key="2">
    <source>
        <dbReference type="EnsemblMetazoa" id="GMOY001746-PA"/>
    </source>
</evidence>
<feature type="compositionally biased region" description="Polar residues" evidence="1">
    <location>
        <begin position="654"/>
        <end position="663"/>
    </location>
</feature>
<dbReference type="AlphaFoldDB" id="A0A1B0FDS0"/>
<protein>
    <submittedName>
        <fullName evidence="2">Uncharacterized protein</fullName>
    </submittedName>
</protein>
<feature type="compositionally biased region" description="Basic residues" evidence="1">
    <location>
        <begin position="19"/>
        <end position="31"/>
    </location>
</feature>
<feature type="region of interest" description="Disordered" evidence="1">
    <location>
        <begin position="371"/>
        <end position="399"/>
    </location>
</feature>
<feature type="region of interest" description="Disordered" evidence="1">
    <location>
        <begin position="116"/>
        <end position="139"/>
    </location>
</feature>
<proteinExistence type="predicted"/>
<feature type="region of interest" description="Disordered" evidence="1">
    <location>
        <begin position="1"/>
        <end position="34"/>
    </location>
</feature>
<organism evidence="2 3">
    <name type="scientific">Glossina morsitans morsitans</name>
    <name type="common">Savannah tsetse fly</name>
    <dbReference type="NCBI Taxonomy" id="37546"/>
    <lineage>
        <taxon>Eukaryota</taxon>
        <taxon>Metazoa</taxon>
        <taxon>Ecdysozoa</taxon>
        <taxon>Arthropoda</taxon>
        <taxon>Hexapoda</taxon>
        <taxon>Insecta</taxon>
        <taxon>Pterygota</taxon>
        <taxon>Neoptera</taxon>
        <taxon>Endopterygota</taxon>
        <taxon>Diptera</taxon>
        <taxon>Brachycera</taxon>
        <taxon>Muscomorpha</taxon>
        <taxon>Hippoboscoidea</taxon>
        <taxon>Glossinidae</taxon>
        <taxon>Glossina</taxon>
    </lineage>
</organism>